<dbReference type="GO" id="GO:0043130">
    <property type="term" value="F:ubiquitin binding"/>
    <property type="evidence" value="ECO:0007669"/>
    <property type="project" value="TreeGrafter"/>
</dbReference>
<keyword evidence="6" id="KW-0539">Nucleus</keyword>
<dbReference type="GO" id="GO:0016236">
    <property type="term" value="P:macroautophagy"/>
    <property type="evidence" value="ECO:0007669"/>
    <property type="project" value="TreeGrafter"/>
</dbReference>
<dbReference type="SUPFAM" id="SSF46934">
    <property type="entry name" value="UBA-like"/>
    <property type="match status" value="1"/>
</dbReference>
<evidence type="ECO:0000256" key="3">
    <source>
        <dbReference type="ARBA" id="ARBA00022490"/>
    </source>
</evidence>
<dbReference type="GO" id="GO:0045087">
    <property type="term" value="P:innate immune response"/>
    <property type="evidence" value="ECO:0007669"/>
    <property type="project" value="UniProtKB-KW"/>
</dbReference>
<dbReference type="FunFam" id="1.10.8.10:FF:000015">
    <property type="entry name" value="Chromosome 6 C6orf106 homolog"/>
    <property type="match status" value="1"/>
</dbReference>
<evidence type="ECO:0000256" key="4">
    <source>
        <dbReference type="ARBA" id="ARBA00022588"/>
    </source>
</evidence>
<organism evidence="10 11">
    <name type="scientific">Gambusia affinis</name>
    <name type="common">Western mosquitofish</name>
    <name type="synonym">Heterandria affinis</name>
    <dbReference type="NCBI Taxonomy" id="33528"/>
    <lineage>
        <taxon>Eukaryota</taxon>
        <taxon>Metazoa</taxon>
        <taxon>Chordata</taxon>
        <taxon>Craniata</taxon>
        <taxon>Vertebrata</taxon>
        <taxon>Euteleostomi</taxon>
        <taxon>Actinopterygii</taxon>
        <taxon>Neopterygii</taxon>
        <taxon>Teleostei</taxon>
        <taxon>Neoteleostei</taxon>
        <taxon>Acanthomorphata</taxon>
        <taxon>Ovalentaria</taxon>
        <taxon>Atherinomorphae</taxon>
        <taxon>Cyprinodontiformes</taxon>
        <taxon>Poeciliidae</taxon>
        <taxon>Poeciliinae</taxon>
        <taxon>Gambusia</taxon>
    </lineage>
</organism>
<dbReference type="Pfam" id="PF14555">
    <property type="entry name" value="UBA_4"/>
    <property type="match status" value="1"/>
</dbReference>
<keyword evidence="4" id="KW-0399">Innate immunity</keyword>
<dbReference type="InterPro" id="IPR039517">
    <property type="entry name" value="C6orf106_UBA-like"/>
</dbReference>
<evidence type="ECO:0000256" key="1">
    <source>
        <dbReference type="ARBA" id="ARBA00004123"/>
    </source>
</evidence>
<dbReference type="Pfam" id="PF16158">
    <property type="entry name" value="N_BRCA1_IG"/>
    <property type="match status" value="1"/>
</dbReference>
<dbReference type="AlphaFoldDB" id="A0A315W7Q5"/>
<keyword evidence="3" id="KW-0963">Cytoplasm</keyword>
<dbReference type="FunFam" id="2.60.40.10:FF:000289">
    <property type="entry name" value="Chromosome 6 open reading frame 106"/>
    <property type="match status" value="1"/>
</dbReference>
<feature type="region of interest" description="Disordered" evidence="8">
    <location>
        <begin position="247"/>
        <end position="295"/>
    </location>
</feature>
<feature type="non-terminal residue" evidence="10">
    <location>
        <position position="430"/>
    </location>
</feature>
<evidence type="ECO:0000256" key="5">
    <source>
        <dbReference type="ARBA" id="ARBA00022859"/>
    </source>
</evidence>
<feature type="compositionally biased region" description="Low complexity" evidence="8">
    <location>
        <begin position="265"/>
        <end position="279"/>
    </location>
</feature>
<dbReference type="InterPro" id="IPR032350">
    <property type="entry name" value="Nbr1_FW"/>
</dbReference>
<keyword evidence="11" id="KW-1185">Reference proteome</keyword>
<comment type="subcellular location">
    <subcellularLocation>
        <location evidence="2">Cytoplasm</location>
    </subcellularLocation>
    <subcellularLocation>
        <location evidence="1">Nucleus</location>
    </subcellularLocation>
</comment>
<evidence type="ECO:0000259" key="9">
    <source>
        <dbReference type="Pfam" id="PF16158"/>
    </source>
</evidence>
<gene>
    <name evidence="10" type="ORF">CCH79_00006536</name>
</gene>
<comment type="caution">
    <text evidence="10">The sequence shown here is derived from an EMBL/GenBank/DDBJ whole genome shotgun (WGS) entry which is preliminary data.</text>
</comment>
<dbReference type="PANTHER" id="PTHR20930">
    <property type="entry name" value="OVARIAN CARCINOMA ANTIGEN CA125-RELATED"/>
    <property type="match status" value="1"/>
</dbReference>
<dbReference type="Proteomes" id="UP000250572">
    <property type="component" value="Unassembled WGS sequence"/>
</dbReference>
<dbReference type="GO" id="GO:0000407">
    <property type="term" value="C:phagophore assembly site"/>
    <property type="evidence" value="ECO:0007669"/>
    <property type="project" value="TreeGrafter"/>
</dbReference>
<keyword evidence="5" id="KW-0391">Immunity</keyword>
<dbReference type="Gene3D" id="1.10.8.10">
    <property type="entry name" value="DNA helicase RuvA subunit, C-terminal domain"/>
    <property type="match status" value="1"/>
</dbReference>
<name>A0A315W7Q5_GAMAF</name>
<dbReference type="STRING" id="33528.ENSGAFP00000005329"/>
<dbReference type="InterPro" id="IPR013783">
    <property type="entry name" value="Ig-like_fold"/>
</dbReference>
<dbReference type="Gene3D" id="2.60.40.10">
    <property type="entry name" value="Immunoglobulins"/>
    <property type="match status" value="1"/>
</dbReference>
<sequence length="430" mass="47329">MRTRPWFGVCYDKSRPRCKLVSQPPVSAPGLSVMEGMDLDLDLDQELMQKFSCMGTTDKDILISEFQRLLGFQLNPAGCAFFLDMTNWNLQAAIGAYYDFESPNFSAPCMSFVKDVTIGEGESVPPDTPFTKTWRIQNTGPESWPPGVSLKYVGGDQFGHVNMVMVRSLDPQEMTDVSVQMHSPVSPGMYQGQWRMCTATGLYYGACSFVSPDVIWVILSVEVGGLLGVTQQLSSFQAEFNTQPHRSLEGDYNPFASPQKSKCPNSNNNHVHSDSSSSVTEEHLQGSPHPLQQGQNGLSHGSVDIVANRLQSSLSVVPCNQLTRMHMGRAGSTFHHIHIHRYAQIITCFEGELILLLAIIVIEGANTNAFPSAGIVFKRIPISTVFVAGATHKIIAEPMAIINSFDSTEAFPNMEGHLWLGQDVDEDGNF</sequence>
<protein>
    <recommendedName>
        <fullName evidence="7">Protein ILRUN</fullName>
    </recommendedName>
</protein>
<dbReference type="CDD" id="cd14349">
    <property type="entry name" value="UBA_CF106"/>
    <property type="match status" value="1"/>
</dbReference>
<accession>A0A315W7Q5</accession>
<dbReference type="EMBL" id="NHOQ01000244">
    <property type="protein sequence ID" value="PWA31666.1"/>
    <property type="molecule type" value="Genomic_DNA"/>
</dbReference>
<dbReference type="InterPro" id="IPR009060">
    <property type="entry name" value="UBA-like_sf"/>
</dbReference>
<evidence type="ECO:0000313" key="10">
    <source>
        <dbReference type="EMBL" id="PWA31666.1"/>
    </source>
</evidence>
<evidence type="ECO:0000256" key="7">
    <source>
        <dbReference type="ARBA" id="ARBA00070744"/>
    </source>
</evidence>
<reference evidence="10 11" key="1">
    <citation type="journal article" date="2018" name="G3 (Bethesda)">
        <title>A High-Quality Reference Genome for the Invasive Mosquitofish Gambusia affinis Using a Chicago Library.</title>
        <authorList>
            <person name="Hoffberg S.L."/>
            <person name="Troendle N.J."/>
            <person name="Glenn T.C."/>
            <person name="Mahmud O."/>
            <person name="Louha S."/>
            <person name="Chalopin D."/>
            <person name="Bennetzen J.L."/>
            <person name="Mauricio R."/>
        </authorList>
    </citation>
    <scope>NUCLEOTIDE SEQUENCE [LARGE SCALE GENOMIC DNA]</scope>
    <source>
        <strain evidence="10">NE01/NJP1002.9</strain>
        <tissue evidence="10">Muscle</tissue>
    </source>
</reference>
<feature type="domain" description="Nbr1 FW" evidence="9">
    <location>
        <begin position="117"/>
        <end position="221"/>
    </location>
</feature>
<evidence type="ECO:0000256" key="8">
    <source>
        <dbReference type="SAM" id="MobiDB-lite"/>
    </source>
</evidence>
<proteinExistence type="predicted"/>
<evidence type="ECO:0000256" key="2">
    <source>
        <dbReference type="ARBA" id="ARBA00004496"/>
    </source>
</evidence>
<dbReference type="GO" id="GO:0005634">
    <property type="term" value="C:nucleus"/>
    <property type="evidence" value="ECO:0007669"/>
    <property type="project" value="UniProtKB-SubCell"/>
</dbReference>
<dbReference type="PANTHER" id="PTHR20930:SF0">
    <property type="entry name" value="PROTEIN ILRUN"/>
    <property type="match status" value="1"/>
</dbReference>
<evidence type="ECO:0000313" key="11">
    <source>
        <dbReference type="Proteomes" id="UP000250572"/>
    </source>
</evidence>
<dbReference type="CDD" id="cd14947">
    <property type="entry name" value="NBR1_like"/>
    <property type="match status" value="1"/>
</dbReference>
<evidence type="ECO:0000256" key="6">
    <source>
        <dbReference type="ARBA" id="ARBA00023242"/>
    </source>
</evidence>